<sequence>MTVEPRIRNGICMTAHPKGCALAVQKEIDYVKSQPKFNGAKKVLVVGGSTGYGLSSRISLAFGSGAGTLNISFEKEGSEKRPATPGFYNNRAFDEKAKAEGLIAESINADAFSHETRKIAIERIKELFGKVDMIVYSLASPVRPDPDTGELYKSCLKPLGETYTAKSVNPEKGTVTEVSIEPADESEIAPTVKVMGGEDWMLWIKALKEADVLEDGFKSIAYSYIGPELTMAVYRKGTIGKAKEHLEATAKEITEFTKDINGQAWVSVNKALVTRSSSVIPVVPLYISLLFKIMKEKEIHEGCIEQMQRMFVQKIYNGSTAIVDEEGRLRLDDLEMRDDVQAEVEKRWDSITSDTLSEMTDIETYKSDFLKLHGFGFDEIDYTEDVDFL</sequence>
<evidence type="ECO:0000256" key="5">
    <source>
        <dbReference type="ARBA" id="ARBA00023027"/>
    </source>
</evidence>
<keyword evidence="6 9" id="KW-0443">Lipid metabolism</keyword>
<evidence type="ECO:0000259" key="12">
    <source>
        <dbReference type="Pfam" id="PF12242"/>
    </source>
</evidence>
<evidence type="ECO:0000256" key="3">
    <source>
        <dbReference type="ARBA" id="ARBA00022832"/>
    </source>
</evidence>
<dbReference type="InterPro" id="IPR024906">
    <property type="entry name" value="Eno_Rdtase_FAD-bd_dom"/>
</dbReference>
<feature type="domain" description="Trans-2-enoyl-CoA reductase-like NAD(P)H binding" evidence="12">
    <location>
        <begin position="3"/>
        <end position="79"/>
    </location>
</feature>
<dbReference type="KEGG" id="sper:EW093_03335"/>
<feature type="domain" description="Enoyl reductase FAD binding" evidence="10">
    <location>
        <begin position="323"/>
        <end position="386"/>
    </location>
</feature>
<dbReference type="AlphaFoldDB" id="A0A5C1QA29"/>
<feature type="site" description="Plays an important role in discriminating NADH against NADPH" evidence="9">
    <location>
        <position position="74"/>
    </location>
</feature>
<dbReference type="Pfam" id="PF07055">
    <property type="entry name" value="Eno-Rase_FAD_bd"/>
    <property type="match status" value="1"/>
</dbReference>
<comment type="similarity">
    <text evidence="9">Belongs to the TER reductase family.</text>
</comment>
<dbReference type="PANTHER" id="PTHR37480:SF1">
    <property type="entry name" value="ENOYL-[ACYL-CARRIER-PROTEIN] REDUCTASE [NADH]"/>
    <property type="match status" value="1"/>
</dbReference>
<accession>A0A5C1QA29</accession>
<evidence type="ECO:0000256" key="7">
    <source>
        <dbReference type="ARBA" id="ARBA00023160"/>
    </source>
</evidence>
<dbReference type="OrthoDB" id="9802260at2"/>
<dbReference type="GO" id="GO:0051287">
    <property type="term" value="F:NAD binding"/>
    <property type="evidence" value="ECO:0007669"/>
    <property type="project" value="UniProtKB-UniRule"/>
</dbReference>
<feature type="binding site" evidence="9">
    <location>
        <begin position="47"/>
        <end position="52"/>
    </location>
    <ligand>
        <name>NAD(+)</name>
        <dbReference type="ChEBI" id="CHEBI:57540"/>
    </ligand>
</feature>
<evidence type="ECO:0000256" key="6">
    <source>
        <dbReference type="ARBA" id="ARBA00023098"/>
    </source>
</evidence>
<organism evidence="13 14">
    <name type="scientific">Thiospirochaeta perfilievii</name>
    <dbReference type="NCBI Taxonomy" id="252967"/>
    <lineage>
        <taxon>Bacteria</taxon>
        <taxon>Pseudomonadati</taxon>
        <taxon>Spirochaetota</taxon>
        <taxon>Spirochaetia</taxon>
        <taxon>Spirochaetales</taxon>
        <taxon>Spirochaetaceae</taxon>
        <taxon>Thiospirochaeta</taxon>
    </lineage>
</organism>
<comment type="pathway">
    <text evidence="9">Lipid metabolism; fatty acid biosynthesis.</text>
</comment>
<dbReference type="NCBIfam" id="NF010177">
    <property type="entry name" value="PRK13656.1"/>
    <property type="match status" value="1"/>
</dbReference>
<proteinExistence type="inferred from homology"/>
<feature type="binding site" evidence="9">
    <location>
        <position position="243"/>
    </location>
    <ligand>
        <name>NAD(+)</name>
        <dbReference type="ChEBI" id="CHEBI:57540"/>
    </ligand>
</feature>
<comment type="function">
    <text evidence="9">Involved in the fatty acid synthesis (FAS II). Catalyzes the reduction of a carbon-carbon double bond in an enoyl moiety that is covalently linked to a coenzyme A (CoA).</text>
</comment>
<feature type="active site" description="Proton donor" evidence="9">
    <location>
        <position position="234"/>
    </location>
</feature>
<feature type="domain" description="Trans-2-enoyl-CoA reductase catalytic" evidence="11">
    <location>
        <begin position="81"/>
        <end position="316"/>
    </location>
</feature>
<feature type="binding site" evidence="9">
    <location>
        <begin position="110"/>
        <end position="111"/>
    </location>
    <ligand>
        <name>NAD(+)</name>
        <dbReference type="ChEBI" id="CHEBI:57540"/>
    </ligand>
</feature>
<comment type="catalytic activity">
    <reaction evidence="8 9">
        <text>a 2,3-saturated acyl-CoA + NAD(+) = a (2E)-enoyl-CoA + NADH + H(+)</text>
        <dbReference type="Rhea" id="RHEA:18177"/>
        <dbReference type="ChEBI" id="CHEBI:15378"/>
        <dbReference type="ChEBI" id="CHEBI:57540"/>
        <dbReference type="ChEBI" id="CHEBI:57945"/>
        <dbReference type="ChEBI" id="CHEBI:58856"/>
        <dbReference type="ChEBI" id="CHEBI:65111"/>
        <dbReference type="EC" id="1.3.1.44"/>
    </reaction>
</comment>
<dbReference type="EC" id="1.3.1.44" evidence="9"/>
<dbReference type="Pfam" id="PF12242">
    <property type="entry name" value="Eno-Rase_NADH_b"/>
    <property type="match status" value="1"/>
</dbReference>
<dbReference type="InterPro" id="IPR010758">
    <property type="entry name" value="Trans-2-enoyl-CoA_reductase"/>
</dbReference>
<dbReference type="Proteomes" id="UP000323824">
    <property type="component" value="Chromosome"/>
</dbReference>
<protein>
    <recommendedName>
        <fullName evidence="9">Trans-2-enoyl-CoA reductase [NADH]</fullName>
        <shortName evidence="9">TER</shortName>
        <ecNumber evidence="9">1.3.1.44</ecNumber>
    </recommendedName>
</protein>
<evidence type="ECO:0000256" key="4">
    <source>
        <dbReference type="ARBA" id="ARBA00023002"/>
    </source>
</evidence>
<evidence type="ECO:0000256" key="2">
    <source>
        <dbReference type="ARBA" id="ARBA00022516"/>
    </source>
</evidence>
<dbReference type="InterPro" id="IPR050048">
    <property type="entry name" value="FabV-like_NADH_b"/>
</dbReference>
<dbReference type="Gene3D" id="3.40.50.720">
    <property type="entry name" value="NAD(P)-binding Rossmann-like Domain"/>
    <property type="match status" value="1"/>
</dbReference>
<name>A0A5C1QA29_9SPIO</name>
<keyword evidence="2 9" id="KW-0444">Lipid biosynthesis</keyword>
<dbReference type="PANTHER" id="PTHR37480">
    <property type="entry name" value="ENOYL-[ACYL-CARRIER-PROTEIN] REDUCTASE [NADH]"/>
    <property type="match status" value="1"/>
</dbReference>
<comment type="subunit">
    <text evidence="1 9">Monomer.</text>
</comment>
<dbReference type="HAMAP" id="MF_01838">
    <property type="entry name" value="FabV_reductase"/>
    <property type="match status" value="1"/>
</dbReference>
<evidence type="ECO:0000259" key="10">
    <source>
        <dbReference type="Pfam" id="PF07055"/>
    </source>
</evidence>
<dbReference type="GO" id="GO:0006633">
    <property type="term" value="P:fatty acid biosynthetic process"/>
    <property type="evidence" value="ECO:0007669"/>
    <property type="project" value="UniProtKB-UniRule"/>
</dbReference>
<evidence type="ECO:0000256" key="1">
    <source>
        <dbReference type="ARBA" id="ARBA00011245"/>
    </source>
</evidence>
<gene>
    <name evidence="9" type="primary">fabV</name>
    <name evidence="13" type="ORF">EW093_03335</name>
</gene>
<dbReference type="GO" id="GO:0004318">
    <property type="term" value="F:enoyl-[acyl-carrier-protein] reductase (NADH) activity"/>
    <property type="evidence" value="ECO:0007669"/>
    <property type="project" value="TreeGrafter"/>
</dbReference>
<reference evidence="13 14" key="1">
    <citation type="submission" date="2019-02" db="EMBL/GenBank/DDBJ databases">
        <authorList>
            <person name="Fomenkov A."/>
            <person name="Dubinina G."/>
            <person name="Grabovich M."/>
            <person name="Vincze T."/>
            <person name="Roberts R.J."/>
        </authorList>
    </citation>
    <scope>NUCLEOTIDE SEQUENCE [LARGE SCALE GENOMIC DNA]</scope>
    <source>
        <strain evidence="13 14">P</strain>
    </source>
</reference>
<dbReference type="Pfam" id="PF12241">
    <property type="entry name" value="Enoyl_reductase"/>
    <property type="match status" value="1"/>
</dbReference>
<feature type="binding site" evidence="9">
    <location>
        <begin position="272"/>
        <end position="274"/>
    </location>
    <ligand>
        <name>NAD(+)</name>
        <dbReference type="ChEBI" id="CHEBI:57540"/>
    </ligand>
</feature>
<keyword evidence="14" id="KW-1185">Reference proteome</keyword>
<feature type="binding site" evidence="9">
    <location>
        <begin position="73"/>
        <end position="74"/>
    </location>
    <ligand>
        <name>NAD(+)</name>
        <dbReference type="ChEBI" id="CHEBI:57540"/>
    </ligand>
</feature>
<evidence type="ECO:0000256" key="8">
    <source>
        <dbReference type="ARBA" id="ARBA00048302"/>
    </source>
</evidence>
<evidence type="ECO:0000313" key="13">
    <source>
        <dbReference type="EMBL" id="QEN03769.1"/>
    </source>
</evidence>
<keyword evidence="4 9" id="KW-0560">Oxidoreductase</keyword>
<dbReference type="GO" id="GO:0050343">
    <property type="term" value="F:trans-2-enoyl-CoA reductase (NADH) activity"/>
    <property type="evidence" value="ECO:0007669"/>
    <property type="project" value="UniProtKB-UniRule"/>
</dbReference>
<feature type="binding site" evidence="9">
    <location>
        <begin position="138"/>
        <end position="139"/>
    </location>
    <ligand>
        <name>NAD(+)</name>
        <dbReference type="ChEBI" id="CHEBI:57540"/>
    </ligand>
</feature>
<dbReference type="NCBIfam" id="NF043048">
    <property type="entry name" value="EnoyACPredFabV"/>
    <property type="match status" value="1"/>
</dbReference>
<evidence type="ECO:0000259" key="11">
    <source>
        <dbReference type="Pfam" id="PF12241"/>
    </source>
</evidence>
<keyword evidence="3 9" id="KW-0276">Fatty acid metabolism</keyword>
<dbReference type="RefSeq" id="WP_149567027.1">
    <property type="nucleotide sequence ID" value="NZ_CP035807.1"/>
</dbReference>
<evidence type="ECO:0000313" key="14">
    <source>
        <dbReference type="Proteomes" id="UP000323824"/>
    </source>
</evidence>
<reference evidence="13 14" key="2">
    <citation type="submission" date="2019-09" db="EMBL/GenBank/DDBJ databases">
        <title>Complete Genome Sequence and Methylome Analysis of free living Spirochaetas.</title>
        <authorList>
            <person name="Leshcheva N."/>
            <person name="Mikheeva N."/>
        </authorList>
    </citation>
    <scope>NUCLEOTIDE SEQUENCE [LARGE SCALE GENOMIC DNA]</scope>
    <source>
        <strain evidence="13 14">P</strain>
    </source>
</reference>
<dbReference type="EMBL" id="CP035807">
    <property type="protein sequence ID" value="QEN03769.1"/>
    <property type="molecule type" value="Genomic_DNA"/>
</dbReference>
<keyword evidence="5 9" id="KW-0520">NAD</keyword>
<dbReference type="InterPro" id="IPR024910">
    <property type="entry name" value="Enoyl-CoA_Rdtase_cat_dom"/>
</dbReference>
<evidence type="ECO:0000256" key="9">
    <source>
        <dbReference type="HAMAP-Rule" id="MF_01838"/>
    </source>
</evidence>
<dbReference type="UniPathway" id="UPA00094"/>
<keyword evidence="7 9" id="KW-0275">Fatty acid biosynthesis</keyword>
<feature type="binding site" evidence="9">
    <location>
        <position position="224"/>
    </location>
    <ligand>
        <name>substrate</name>
    </ligand>
</feature>